<dbReference type="Pfam" id="PF13181">
    <property type="entry name" value="TPR_8"/>
    <property type="match status" value="1"/>
</dbReference>
<dbReference type="AlphaFoldDB" id="A0A8X6KBS0"/>
<name>A0A8X6KBS0_NEPPI</name>
<dbReference type="SUPFAM" id="SSF81901">
    <property type="entry name" value="HCP-like"/>
    <property type="match status" value="1"/>
</dbReference>
<reference evidence="1" key="1">
    <citation type="submission" date="2020-08" db="EMBL/GenBank/DDBJ databases">
        <title>Multicomponent nature underlies the extraordinary mechanical properties of spider dragline silk.</title>
        <authorList>
            <person name="Kono N."/>
            <person name="Nakamura H."/>
            <person name="Mori M."/>
            <person name="Yoshida Y."/>
            <person name="Ohtoshi R."/>
            <person name="Malay A.D."/>
            <person name="Moran D.A.P."/>
            <person name="Tomita M."/>
            <person name="Numata K."/>
            <person name="Arakawa K."/>
        </authorList>
    </citation>
    <scope>NUCLEOTIDE SEQUENCE</scope>
</reference>
<comment type="caution">
    <text evidence="1">The sequence shown here is derived from an EMBL/GenBank/DDBJ whole genome shotgun (WGS) entry which is preliminary data.</text>
</comment>
<dbReference type="OrthoDB" id="69711at2759"/>
<evidence type="ECO:0000313" key="2">
    <source>
        <dbReference type="Proteomes" id="UP000887013"/>
    </source>
</evidence>
<dbReference type="Gene3D" id="1.25.40.10">
    <property type="entry name" value="Tetratricopeptide repeat domain"/>
    <property type="match status" value="1"/>
</dbReference>
<evidence type="ECO:0000313" key="1">
    <source>
        <dbReference type="EMBL" id="GFS38057.1"/>
    </source>
</evidence>
<keyword evidence="2" id="KW-1185">Reference proteome</keyword>
<dbReference type="Proteomes" id="UP000887013">
    <property type="component" value="Unassembled WGS sequence"/>
</dbReference>
<accession>A0A8X6KBS0</accession>
<dbReference type="EMBL" id="BMAW01089094">
    <property type="protein sequence ID" value="GFS38057.1"/>
    <property type="molecule type" value="Genomic_DNA"/>
</dbReference>
<dbReference type="InterPro" id="IPR011990">
    <property type="entry name" value="TPR-like_helical_dom_sf"/>
</dbReference>
<protein>
    <recommendedName>
        <fullName evidence="3">Tetratricopeptide repeat protein</fullName>
    </recommendedName>
</protein>
<proteinExistence type="predicted"/>
<organism evidence="1 2">
    <name type="scientific">Nephila pilipes</name>
    <name type="common">Giant wood spider</name>
    <name type="synonym">Nephila maculata</name>
    <dbReference type="NCBI Taxonomy" id="299642"/>
    <lineage>
        <taxon>Eukaryota</taxon>
        <taxon>Metazoa</taxon>
        <taxon>Ecdysozoa</taxon>
        <taxon>Arthropoda</taxon>
        <taxon>Chelicerata</taxon>
        <taxon>Arachnida</taxon>
        <taxon>Araneae</taxon>
        <taxon>Araneomorphae</taxon>
        <taxon>Entelegynae</taxon>
        <taxon>Araneoidea</taxon>
        <taxon>Nephilidae</taxon>
        <taxon>Nephila</taxon>
    </lineage>
</organism>
<dbReference type="InterPro" id="IPR019734">
    <property type="entry name" value="TPR_rpt"/>
</dbReference>
<sequence length="101" mass="11673">MHDENFIRVVAFDSVGHENIETGGSQNQNELMALEYFKKAEEITPLFYSMNLLMLGKCYINLNDKERGIEYLKKVCDYTIKTPDDQKAHDEAEKLLKGLNI</sequence>
<gene>
    <name evidence="1" type="ORF">NPIL_201551</name>
</gene>
<evidence type="ECO:0008006" key="3">
    <source>
        <dbReference type="Google" id="ProtNLM"/>
    </source>
</evidence>